<comment type="catalytic activity">
    <reaction evidence="1">
        <text>ATP + H2O = ADP + phosphate + H(+)</text>
        <dbReference type="Rhea" id="RHEA:13065"/>
        <dbReference type="ChEBI" id="CHEBI:15377"/>
        <dbReference type="ChEBI" id="CHEBI:15378"/>
        <dbReference type="ChEBI" id="CHEBI:30616"/>
        <dbReference type="ChEBI" id="CHEBI:43474"/>
        <dbReference type="ChEBI" id="CHEBI:456216"/>
        <dbReference type="EC" id="5.6.2.3"/>
    </reaction>
</comment>
<dbReference type="Gene3D" id="3.40.50.300">
    <property type="entry name" value="P-loop containing nucleotide triphosphate hydrolases"/>
    <property type="match status" value="1"/>
</dbReference>
<keyword evidence="1" id="KW-0347">Helicase</keyword>
<dbReference type="PANTHER" id="PTHR47642">
    <property type="entry name" value="ATP-DEPENDENT DNA HELICASE"/>
    <property type="match status" value="1"/>
</dbReference>
<keyword evidence="1" id="KW-0234">DNA repair</keyword>
<dbReference type="AlphaFoldDB" id="A0A9N9ZG80"/>
<dbReference type="Proteomes" id="UP000775872">
    <property type="component" value="Unassembled WGS sequence"/>
</dbReference>
<evidence type="ECO:0000256" key="1">
    <source>
        <dbReference type="RuleBase" id="RU363044"/>
    </source>
</evidence>
<dbReference type="GO" id="GO:0016787">
    <property type="term" value="F:hydrolase activity"/>
    <property type="evidence" value="ECO:0007669"/>
    <property type="project" value="UniProtKB-KW"/>
</dbReference>
<dbReference type="PANTHER" id="PTHR47642:SF5">
    <property type="entry name" value="ATP-DEPENDENT DNA HELICASE"/>
    <property type="match status" value="1"/>
</dbReference>
<keyword evidence="1" id="KW-0378">Hydrolase</keyword>
<evidence type="ECO:0000313" key="3">
    <source>
        <dbReference type="EMBL" id="CAH0055800.1"/>
    </source>
</evidence>
<proteinExistence type="inferred from homology"/>
<protein>
    <recommendedName>
        <fullName evidence="1">ATP-dependent DNA helicase</fullName>
        <ecNumber evidence="1">5.6.2.3</ecNumber>
    </recommendedName>
</protein>
<dbReference type="OrthoDB" id="5103340at2759"/>
<reference evidence="4" key="1">
    <citation type="submission" date="2019-06" db="EMBL/GenBank/DDBJ databases">
        <authorList>
            <person name="Broberg M."/>
        </authorList>
    </citation>
    <scope>NUCLEOTIDE SEQUENCE [LARGE SCALE GENOMIC DNA]</scope>
</reference>
<keyword evidence="1" id="KW-0233">DNA recombination</keyword>
<dbReference type="InterPro" id="IPR010285">
    <property type="entry name" value="DNA_helicase_pif1-like_DEAD"/>
</dbReference>
<dbReference type="GO" id="GO:0043139">
    <property type="term" value="F:5'-3' DNA helicase activity"/>
    <property type="evidence" value="ECO:0007669"/>
    <property type="project" value="UniProtKB-EC"/>
</dbReference>
<keyword evidence="1" id="KW-0227">DNA damage</keyword>
<evidence type="ECO:0000259" key="2">
    <source>
        <dbReference type="Pfam" id="PF05970"/>
    </source>
</evidence>
<keyword evidence="4" id="KW-1185">Reference proteome</keyword>
<evidence type="ECO:0000313" key="4">
    <source>
        <dbReference type="Proteomes" id="UP000775872"/>
    </source>
</evidence>
<dbReference type="GO" id="GO:0006310">
    <property type="term" value="P:DNA recombination"/>
    <property type="evidence" value="ECO:0007669"/>
    <property type="project" value="UniProtKB-KW"/>
</dbReference>
<accession>A0A9N9ZG80</accession>
<sequence>MLCETYSLLEVSHIIQVTGTSGSAAAQIGGTTLHSACGLDIRRSHNKQQPPMFSEAKKWMWRQKLALIVDEVSMLGGTTLFNTNCRLQALRDCPDKPFGGIPVVLLMGDFYQFAPVLETSLLVDRMATIAHHRGHSIWLMFKTVILLEEQVRGRDDPLLGALLDRVRAGTQTVEDLDLLNTKLVDRSWITFKDGLRAITPLNRNRWSLNMEAVVDWACFHGRYISVFVSTHTWRSRAVSQQEVAQIIRQGDNSSCKIPGVRDSWTTRSLGVLLCKLTGTP</sequence>
<name>A0A9N9ZG80_9HYPO</name>
<dbReference type="EMBL" id="CABFOC020000061">
    <property type="protein sequence ID" value="CAH0055800.1"/>
    <property type="molecule type" value="Genomic_DNA"/>
</dbReference>
<keyword evidence="1" id="KW-0547">Nucleotide-binding</keyword>
<dbReference type="GO" id="GO:0005524">
    <property type="term" value="F:ATP binding"/>
    <property type="evidence" value="ECO:0007669"/>
    <property type="project" value="UniProtKB-KW"/>
</dbReference>
<dbReference type="Pfam" id="PF05970">
    <property type="entry name" value="PIF1"/>
    <property type="match status" value="1"/>
</dbReference>
<comment type="caution">
    <text evidence="3">The sequence shown here is derived from an EMBL/GenBank/DDBJ whole genome shotgun (WGS) entry which is preliminary data.</text>
</comment>
<dbReference type="EC" id="5.6.2.3" evidence="1"/>
<dbReference type="InterPro" id="IPR027417">
    <property type="entry name" value="P-loop_NTPase"/>
</dbReference>
<dbReference type="InterPro" id="IPR051055">
    <property type="entry name" value="PIF1_helicase"/>
</dbReference>
<dbReference type="GO" id="GO:0000723">
    <property type="term" value="P:telomere maintenance"/>
    <property type="evidence" value="ECO:0007669"/>
    <property type="project" value="InterPro"/>
</dbReference>
<keyword evidence="1" id="KW-0067">ATP-binding</keyword>
<organism evidence="3 4">
    <name type="scientific">Clonostachys solani</name>
    <dbReference type="NCBI Taxonomy" id="160281"/>
    <lineage>
        <taxon>Eukaryota</taxon>
        <taxon>Fungi</taxon>
        <taxon>Dikarya</taxon>
        <taxon>Ascomycota</taxon>
        <taxon>Pezizomycotina</taxon>
        <taxon>Sordariomycetes</taxon>
        <taxon>Hypocreomycetidae</taxon>
        <taxon>Hypocreales</taxon>
        <taxon>Bionectriaceae</taxon>
        <taxon>Clonostachys</taxon>
    </lineage>
</organism>
<feature type="domain" description="DNA helicase Pif1-like DEAD-box helicase" evidence="2">
    <location>
        <begin position="12"/>
        <end position="154"/>
    </location>
</feature>
<reference evidence="3 4" key="2">
    <citation type="submission" date="2021-10" db="EMBL/GenBank/DDBJ databases">
        <authorList>
            <person name="Piombo E."/>
        </authorList>
    </citation>
    <scope>NUCLEOTIDE SEQUENCE [LARGE SCALE GENOMIC DNA]</scope>
</reference>
<comment type="similarity">
    <text evidence="1">Belongs to the helicase family.</text>
</comment>
<comment type="cofactor">
    <cofactor evidence="1">
        <name>Mg(2+)</name>
        <dbReference type="ChEBI" id="CHEBI:18420"/>
    </cofactor>
</comment>
<gene>
    <name evidence="3" type="ORF">CSOL1703_00018058</name>
</gene>
<dbReference type="GO" id="GO:0006281">
    <property type="term" value="P:DNA repair"/>
    <property type="evidence" value="ECO:0007669"/>
    <property type="project" value="UniProtKB-KW"/>
</dbReference>